<evidence type="ECO:0000313" key="3">
    <source>
        <dbReference type="EMBL" id="MFC0523919.1"/>
    </source>
</evidence>
<dbReference type="SUPFAM" id="SSF54593">
    <property type="entry name" value="Glyoxalase/Bleomycin resistance protein/Dihydroxybiphenyl dioxygenase"/>
    <property type="match status" value="1"/>
</dbReference>
<feature type="domain" description="VOC" evidence="2">
    <location>
        <begin position="2"/>
        <end position="120"/>
    </location>
</feature>
<dbReference type="PROSITE" id="PS51819">
    <property type="entry name" value="VOC"/>
    <property type="match status" value="1"/>
</dbReference>
<reference evidence="3 4" key="1">
    <citation type="submission" date="2024-09" db="EMBL/GenBank/DDBJ databases">
        <authorList>
            <person name="Sun Q."/>
            <person name="Mori K."/>
        </authorList>
    </citation>
    <scope>NUCLEOTIDE SEQUENCE [LARGE SCALE GENOMIC DNA]</scope>
    <source>
        <strain evidence="3 4">NCAIM B.02529</strain>
    </source>
</reference>
<proteinExistence type="predicted"/>
<keyword evidence="4" id="KW-1185">Reference proteome</keyword>
<dbReference type="Proteomes" id="UP001589836">
    <property type="component" value="Unassembled WGS sequence"/>
</dbReference>
<dbReference type="Gene3D" id="3.10.180.10">
    <property type="entry name" value="2,3-Dihydroxybiphenyl 1,2-Dioxygenase, domain 1"/>
    <property type="match status" value="1"/>
</dbReference>
<dbReference type="RefSeq" id="WP_377347343.1">
    <property type="nucleotide sequence ID" value="NZ_JBHLTP010000008.1"/>
</dbReference>
<dbReference type="InterPro" id="IPR004360">
    <property type="entry name" value="Glyas_Fos-R_dOase_dom"/>
</dbReference>
<comment type="caution">
    <text evidence="3">The sequence shown here is derived from an EMBL/GenBank/DDBJ whole genome shotgun (WGS) entry which is preliminary data.</text>
</comment>
<protein>
    <submittedName>
        <fullName evidence="3">VOC family protein</fullName>
    </submittedName>
</protein>
<dbReference type="PANTHER" id="PTHR43048:SF3">
    <property type="entry name" value="METHYLMALONYL-COA EPIMERASE, MITOCHONDRIAL"/>
    <property type="match status" value="1"/>
</dbReference>
<evidence type="ECO:0000313" key="4">
    <source>
        <dbReference type="Proteomes" id="UP001589836"/>
    </source>
</evidence>
<sequence>MKMCIINIYVSDLDFAMEWYREVLDLQVKDQYNTYPIAVDVDTGNDMRLLLHKAEKDTNIEIWNESSTIITFEVSNLREKMKDLKERGVQLMSDEPQWFPDGDRIAFKDPFGNVHELAEKRSEADPEDRR</sequence>
<organism evidence="3 4">
    <name type="scientific">Pontibacillus salicampi</name>
    <dbReference type="NCBI Taxonomy" id="1449801"/>
    <lineage>
        <taxon>Bacteria</taxon>
        <taxon>Bacillati</taxon>
        <taxon>Bacillota</taxon>
        <taxon>Bacilli</taxon>
        <taxon>Bacillales</taxon>
        <taxon>Bacillaceae</taxon>
        <taxon>Pontibacillus</taxon>
    </lineage>
</organism>
<evidence type="ECO:0000256" key="1">
    <source>
        <dbReference type="ARBA" id="ARBA00022723"/>
    </source>
</evidence>
<dbReference type="Pfam" id="PF00903">
    <property type="entry name" value="Glyoxalase"/>
    <property type="match status" value="1"/>
</dbReference>
<evidence type="ECO:0000259" key="2">
    <source>
        <dbReference type="PROSITE" id="PS51819"/>
    </source>
</evidence>
<dbReference type="EMBL" id="JBHLTP010000008">
    <property type="protein sequence ID" value="MFC0523919.1"/>
    <property type="molecule type" value="Genomic_DNA"/>
</dbReference>
<dbReference type="PANTHER" id="PTHR43048">
    <property type="entry name" value="METHYLMALONYL-COA EPIMERASE"/>
    <property type="match status" value="1"/>
</dbReference>
<accession>A0ABV6LNQ4</accession>
<name>A0ABV6LNQ4_9BACI</name>
<dbReference type="InterPro" id="IPR051785">
    <property type="entry name" value="MMCE/EMCE_epimerase"/>
</dbReference>
<gene>
    <name evidence="3" type="ORF">ACFFGV_10150</name>
</gene>
<dbReference type="InterPro" id="IPR037523">
    <property type="entry name" value="VOC_core"/>
</dbReference>
<dbReference type="InterPro" id="IPR029068">
    <property type="entry name" value="Glyas_Bleomycin-R_OHBP_Dase"/>
</dbReference>
<keyword evidence="1" id="KW-0479">Metal-binding</keyword>